<dbReference type="SUPFAM" id="SSF56059">
    <property type="entry name" value="Glutathione synthetase ATP-binding domain-like"/>
    <property type="match status" value="1"/>
</dbReference>
<protein>
    <recommendedName>
        <fullName evidence="3">ATP-grasp domain-containing protein</fullName>
    </recommendedName>
</protein>
<name>A0ABD6BCR3_9EURY</name>
<proteinExistence type="predicted"/>
<dbReference type="RefSeq" id="WP_390284844.1">
    <property type="nucleotide sequence ID" value="NZ_JBHUDI010000003.1"/>
</dbReference>
<evidence type="ECO:0000313" key="1">
    <source>
        <dbReference type="EMBL" id="MFD1562848.1"/>
    </source>
</evidence>
<dbReference type="Proteomes" id="UP001597076">
    <property type="component" value="Unassembled WGS sequence"/>
</dbReference>
<gene>
    <name evidence="1" type="ORF">ACFR99_04720</name>
</gene>
<accession>A0ABD6BCR3</accession>
<dbReference type="AlphaFoldDB" id="A0ABD6BCR3"/>
<keyword evidence="2" id="KW-1185">Reference proteome</keyword>
<comment type="caution">
    <text evidence="1">The sequence shown here is derived from an EMBL/GenBank/DDBJ whole genome shotgun (WGS) entry which is preliminary data.</text>
</comment>
<organism evidence="1 2">
    <name type="scientific">Haloarchaeobius amylolyticus</name>
    <dbReference type="NCBI Taxonomy" id="1198296"/>
    <lineage>
        <taxon>Archaea</taxon>
        <taxon>Methanobacteriati</taxon>
        <taxon>Methanobacteriota</taxon>
        <taxon>Stenosarchaea group</taxon>
        <taxon>Halobacteria</taxon>
        <taxon>Halobacteriales</taxon>
        <taxon>Halorubellaceae</taxon>
        <taxon>Haloarchaeobius</taxon>
    </lineage>
</organism>
<evidence type="ECO:0008006" key="3">
    <source>
        <dbReference type="Google" id="ProtNLM"/>
    </source>
</evidence>
<evidence type="ECO:0000313" key="2">
    <source>
        <dbReference type="Proteomes" id="UP001597076"/>
    </source>
</evidence>
<sequence length="299" mass="34365">DEVDKWDSDYVIKSRYNLLAEEYLPSYSPTESDFADGIRYVKSGSDIDVAAIAAEMDHVPIAQEYVQCESQYVFGALYDHGEPVTTFQHRQIRGNTYANGGGVYRESIKDPELKSVGEQLLDSLDWHGLACVEYAKDTETGKYKLLEINPRMWQSLPCAVRAGADFPFDYWCQATGRQDLIDPHYEVGVRSHFLHGELKHLFSVLNDEPTLADRPSFAGRAWEILESCYTTPHFDVFRIDDPRPFLSGFERVLRANWRRSQSSDRSSMKALRSFRAPNPNTDSISYTKSLVRLWRRIVR</sequence>
<feature type="non-terminal residue" evidence="1">
    <location>
        <position position="1"/>
    </location>
</feature>
<dbReference type="Gene3D" id="3.30.470.20">
    <property type="entry name" value="ATP-grasp fold, B domain"/>
    <property type="match status" value="1"/>
</dbReference>
<dbReference type="EMBL" id="JBHUDI010000003">
    <property type="protein sequence ID" value="MFD1562848.1"/>
    <property type="molecule type" value="Genomic_DNA"/>
</dbReference>
<reference evidence="1 2" key="1">
    <citation type="journal article" date="2019" name="Int. J. Syst. Evol. Microbiol.">
        <title>The Global Catalogue of Microorganisms (GCM) 10K type strain sequencing project: providing services to taxonomists for standard genome sequencing and annotation.</title>
        <authorList>
            <consortium name="The Broad Institute Genomics Platform"/>
            <consortium name="The Broad Institute Genome Sequencing Center for Infectious Disease"/>
            <person name="Wu L."/>
            <person name="Ma J."/>
        </authorList>
    </citation>
    <scope>NUCLEOTIDE SEQUENCE [LARGE SCALE GENOMIC DNA]</scope>
    <source>
        <strain evidence="1 2">CGMCC 1.12230</strain>
    </source>
</reference>